<protein>
    <submittedName>
        <fullName evidence="1">Uncharacterized protein</fullName>
    </submittedName>
</protein>
<gene>
    <name evidence="1" type="ORF">GCM10011415_28200</name>
</gene>
<evidence type="ECO:0000313" key="2">
    <source>
        <dbReference type="Proteomes" id="UP000617145"/>
    </source>
</evidence>
<reference evidence="1" key="1">
    <citation type="journal article" date="2014" name="Int. J. Syst. Evol. Microbiol.">
        <title>Complete genome sequence of Corynebacterium casei LMG S-19264T (=DSM 44701T), isolated from a smear-ripened cheese.</title>
        <authorList>
            <consortium name="US DOE Joint Genome Institute (JGI-PGF)"/>
            <person name="Walter F."/>
            <person name="Albersmeier A."/>
            <person name="Kalinowski J."/>
            <person name="Ruckert C."/>
        </authorList>
    </citation>
    <scope>NUCLEOTIDE SEQUENCE</scope>
    <source>
        <strain evidence="1">CGMCC 1.15762</strain>
    </source>
</reference>
<dbReference type="EMBL" id="BMJV01000005">
    <property type="protein sequence ID" value="GGG77647.1"/>
    <property type="molecule type" value="Genomic_DNA"/>
</dbReference>
<proteinExistence type="predicted"/>
<sequence length="280" mass="30628">MSVVYVDSCGSAWLGRDVEAVASGRAALEAGLCRLAASGAACRDILARATPPERCSREIPIAPARRTVIAEVPRRADMTEAGPRVRRDDGGLGDRARQGDVFDVMDDQARRRHRGVVAQARRAYLQRCEEAAERGQPEPVWRPPFYTGPFSSGQIAMARDYAALTERCNSSGLKCSSLEALRSSGGGGGDREEAMLRDMRRLRALHHRIGDGLAQEVRRIRPGGRKRKTIRARVLVDQVCLGGLSLSQVLQAHGWAVDAKSRYALRAALRSALERMQRGS</sequence>
<keyword evidence="2" id="KW-1185">Reference proteome</keyword>
<dbReference type="AlphaFoldDB" id="A0A8J2ZLM8"/>
<comment type="caution">
    <text evidence="1">The sequence shown here is derived from an EMBL/GenBank/DDBJ whole genome shotgun (WGS) entry which is preliminary data.</text>
</comment>
<accession>A0A8J2ZLM8</accession>
<reference evidence="1" key="2">
    <citation type="submission" date="2020-09" db="EMBL/GenBank/DDBJ databases">
        <authorList>
            <person name="Sun Q."/>
            <person name="Zhou Y."/>
        </authorList>
    </citation>
    <scope>NUCLEOTIDE SEQUENCE</scope>
    <source>
        <strain evidence="1">CGMCC 1.15762</strain>
    </source>
</reference>
<evidence type="ECO:0000313" key="1">
    <source>
        <dbReference type="EMBL" id="GGG77647.1"/>
    </source>
</evidence>
<dbReference type="Proteomes" id="UP000617145">
    <property type="component" value="Unassembled WGS sequence"/>
</dbReference>
<name>A0A8J2ZLM8_9RHOB</name>
<dbReference type="RefSeq" id="WP_188790856.1">
    <property type="nucleotide sequence ID" value="NZ_BMJV01000005.1"/>
</dbReference>
<organism evidence="1 2">
    <name type="scientific">Salipiger pallidus</name>
    <dbReference type="NCBI Taxonomy" id="1775170"/>
    <lineage>
        <taxon>Bacteria</taxon>
        <taxon>Pseudomonadati</taxon>
        <taxon>Pseudomonadota</taxon>
        <taxon>Alphaproteobacteria</taxon>
        <taxon>Rhodobacterales</taxon>
        <taxon>Roseobacteraceae</taxon>
        <taxon>Salipiger</taxon>
    </lineage>
</organism>